<reference evidence="2 3" key="1">
    <citation type="submission" date="2024-04" db="EMBL/GenBank/DDBJ databases">
        <authorList>
            <person name="Wu Y.S."/>
            <person name="Zhang L."/>
        </authorList>
    </citation>
    <scope>NUCLEOTIDE SEQUENCE [LARGE SCALE GENOMIC DNA]</scope>
    <source>
        <strain evidence="2 3">KG-01</strain>
    </source>
</reference>
<keyword evidence="3" id="KW-1185">Reference proteome</keyword>
<organism evidence="2 3">
    <name type="scientific">Kurthia gibsonii</name>
    <dbReference type="NCBI Taxonomy" id="33946"/>
    <lineage>
        <taxon>Bacteria</taxon>
        <taxon>Bacillati</taxon>
        <taxon>Bacillota</taxon>
        <taxon>Bacilli</taxon>
        <taxon>Bacillales</taxon>
        <taxon>Caryophanaceae</taxon>
        <taxon>Kurthia</taxon>
    </lineage>
</organism>
<dbReference type="InterPro" id="IPR026353">
    <property type="entry name" value="Hypoxan-DNA_Glyclase"/>
</dbReference>
<feature type="domain" description="Uracil-DNA glycosylase-like" evidence="1">
    <location>
        <begin position="9"/>
        <end position="164"/>
    </location>
</feature>
<accession>A0ABU9LKT8</accession>
<comment type="caution">
    <text evidence="2">The sequence shown here is derived from an EMBL/GenBank/DDBJ whole genome shotgun (WGS) entry which is preliminary data.</text>
</comment>
<dbReference type="EMBL" id="JBCEWA010000006">
    <property type="protein sequence ID" value="MEL5988578.1"/>
    <property type="molecule type" value="Genomic_DNA"/>
</dbReference>
<dbReference type="SMART" id="SM00987">
    <property type="entry name" value="UreE_C"/>
    <property type="match status" value="1"/>
</dbReference>
<dbReference type="InterPro" id="IPR005122">
    <property type="entry name" value="Uracil-DNA_glycosylase-like"/>
</dbReference>
<sequence>MAKINNVLAPVIDEQTKVLIVGSMPGKISLEKQQYYGNERNHFWGIMSRILQQDVPSTYDKKIAWLLDNQIGLWDAIASCERIGSLDSAIKQEVPNDFEQLLVRYPNVERIVFNGGKAERIFLKYFKHTFSEQVSYMLMPSTSPVPGKNVKSFEEKVICWQQIIQ</sequence>
<dbReference type="CDD" id="cd10032">
    <property type="entry name" value="UDG-F6_HDG"/>
    <property type="match status" value="1"/>
</dbReference>
<dbReference type="RefSeq" id="WP_342302959.1">
    <property type="nucleotide sequence ID" value="NZ_JBCEWA010000006.1"/>
</dbReference>
<dbReference type="Pfam" id="PF03167">
    <property type="entry name" value="UDG"/>
    <property type="match status" value="1"/>
</dbReference>
<dbReference type="NCBIfam" id="TIGR04274">
    <property type="entry name" value="hypoxanDNAglyco"/>
    <property type="match status" value="1"/>
</dbReference>
<protein>
    <submittedName>
        <fullName evidence="2">DNA-deoxyinosine glycosylase</fullName>
        <ecNumber evidence="2">3.2.2.15</ecNumber>
    </submittedName>
</protein>
<evidence type="ECO:0000313" key="3">
    <source>
        <dbReference type="Proteomes" id="UP001398420"/>
    </source>
</evidence>
<dbReference type="EC" id="3.2.2.15" evidence="2"/>
<dbReference type="SMART" id="SM00986">
    <property type="entry name" value="UDG"/>
    <property type="match status" value="1"/>
</dbReference>
<keyword evidence="2" id="KW-0378">Hydrolase</keyword>
<dbReference type="GO" id="GO:0033958">
    <property type="term" value="F:DNA-deoxyinosine glycosylase activity"/>
    <property type="evidence" value="ECO:0007669"/>
    <property type="project" value="UniProtKB-EC"/>
</dbReference>
<evidence type="ECO:0000259" key="1">
    <source>
        <dbReference type="SMART" id="SM00986"/>
    </source>
</evidence>
<dbReference type="Gene3D" id="3.40.470.10">
    <property type="entry name" value="Uracil-DNA glycosylase-like domain"/>
    <property type="match status" value="1"/>
</dbReference>
<evidence type="ECO:0000313" key="2">
    <source>
        <dbReference type="EMBL" id="MEL5988578.1"/>
    </source>
</evidence>
<keyword evidence="2" id="KW-0326">Glycosidase</keyword>
<proteinExistence type="predicted"/>
<name>A0ABU9LKT8_9BACL</name>
<dbReference type="Proteomes" id="UP001398420">
    <property type="component" value="Unassembled WGS sequence"/>
</dbReference>
<dbReference type="SUPFAM" id="SSF52141">
    <property type="entry name" value="Uracil-DNA glycosylase-like"/>
    <property type="match status" value="1"/>
</dbReference>
<gene>
    <name evidence="2" type="ORF">AAF454_09200</name>
</gene>
<dbReference type="InterPro" id="IPR036895">
    <property type="entry name" value="Uracil-DNA_glycosylase-like_sf"/>
</dbReference>